<dbReference type="KEGG" id="csl:COCSUDRAFT_28881"/>
<dbReference type="SMART" id="SM00913">
    <property type="entry name" value="IBN_N"/>
    <property type="match status" value="1"/>
</dbReference>
<gene>
    <name evidence="10" type="ORF">COCSUDRAFT_28881</name>
</gene>
<dbReference type="InterPro" id="IPR011989">
    <property type="entry name" value="ARM-like"/>
</dbReference>
<dbReference type="Gene3D" id="1.25.10.10">
    <property type="entry name" value="Leucine-rich Repeat Variant"/>
    <property type="match status" value="1"/>
</dbReference>
<name>I0YYP5_COCSC</name>
<comment type="caution">
    <text evidence="10">The sequence shown here is derived from an EMBL/GenBank/DDBJ whole genome shotgun (WGS) entry which is preliminary data.</text>
</comment>
<evidence type="ECO:0000313" key="10">
    <source>
        <dbReference type="EMBL" id="EIE23514.1"/>
    </source>
</evidence>
<dbReference type="PANTHER" id="PTHR10527">
    <property type="entry name" value="IMPORTIN BETA"/>
    <property type="match status" value="1"/>
</dbReference>
<dbReference type="InterPro" id="IPR057672">
    <property type="entry name" value="TPR_IPO4/5"/>
</dbReference>
<dbReference type="RefSeq" id="XP_005648058.1">
    <property type="nucleotide sequence ID" value="XM_005648001.1"/>
</dbReference>
<dbReference type="GO" id="GO:0031267">
    <property type="term" value="F:small GTPase binding"/>
    <property type="evidence" value="ECO:0007669"/>
    <property type="project" value="InterPro"/>
</dbReference>
<dbReference type="Pfam" id="PF13513">
    <property type="entry name" value="HEAT_EZ"/>
    <property type="match status" value="1"/>
</dbReference>
<dbReference type="InterPro" id="IPR040122">
    <property type="entry name" value="Importin_beta"/>
</dbReference>
<keyword evidence="6" id="KW-0653">Protein transport</keyword>
<dbReference type="InterPro" id="IPR016024">
    <property type="entry name" value="ARM-type_fold"/>
</dbReference>
<feature type="region of interest" description="Disordered" evidence="8">
    <location>
        <begin position="799"/>
        <end position="818"/>
    </location>
</feature>
<dbReference type="EMBL" id="AGSI01000007">
    <property type="protein sequence ID" value="EIE23514.1"/>
    <property type="molecule type" value="Genomic_DNA"/>
</dbReference>
<evidence type="ECO:0000256" key="1">
    <source>
        <dbReference type="ARBA" id="ARBA00004123"/>
    </source>
</evidence>
<dbReference type="GeneID" id="17041506"/>
<evidence type="ECO:0000256" key="3">
    <source>
        <dbReference type="ARBA" id="ARBA00022448"/>
    </source>
</evidence>
<feature type="compositionally biased region" description="Acidic residues" evidence="8">
    <location>
        <begin position="800"/>
        <end position="818"/>
    </location>
</feature>
<dbReference type="GO" id="GO:0005737">
    <property type="term" value="C:cytoplasm"/>
    <property type="evidence" value="ECO:0007669"/>
    <property type="project" value="UniProtKB-SubCell"/>
</dbReference>
<dbReference type="PROSITE" id="PS50166">
    <property type="entry name" value="IMPORTIN_B_NT"/>
    <property type="match status" value="1"/>
</dbReference>
<dbReference type="AlphaFoldDB" id="I0YYP5"/>
<protein>
    <submittedName>
        <fullName evidence="10">ARM repeat-containing protein</fullName>
    </submittedName>
</protein>
<evidence type="ECO:0000256" key="4">
    <source>
        <dbReference type="ARBA" id="ARBA00022490"/>
    </source>
</evidence>
<dbReference type="Pfam" id="PF25780">
    <property type="entry name" value="TPR_IPO5"/>
    <property type="match status" value="1"/>
</dbReference>
<dbReference type="SUPFAM" id="SSF48371">
    <property type="entry name" value="ARM repeat"/>
    <property type="match status" value="2"/>
</dbReference>
<evidence type="ECO:0000256" key="2">
    <source>
        <dbReference type="ARBA" id="ARBA00004496"/>
    </source>
</evidence>
<accession>I0YYP5</accession>
<feature type="domain" description="Importin N-terminal" evidence="9">
    <location>
        <begin position="26"/>
        <end position="92"/>
    </location>
</feature>
<keyword evidence="11" id="KW-1185">Reference proteome</keyword>
<dbReference type="GO" id="GO:0006606">
    <property type="term" value="P:protein import into nucleus"/>
    <property type="evidence" value="ECO:0007669"/>
    <property type="project" value="InterPro"/>
</dbReference>
<evidence type="ECO:0000256" key="7">
    <source>
        <dbReference type="ARBA" id="ARBA00023242"/>
    </source>
</evidence>
<comment type="subcellular location">
    <subcellularLocation>
        <location evidence="2">Cytoplasm</location>
    </subcellularLocation>
    <subcellularLocation>
        <location evidence="1">Nucleus</location>
    </subcellularLocation>
</comment>
<evidence type="ECO:0000313" key="11">
    <source>
        <dbReference type="Proteomes" id="UP000007264"/>
    </source>
</evidence>
<dbReference type="STRING" id="574566.I0YYP5"/>
<dbReference type="Pfam" id="PF03810">
    <property type="entry name" value="IBN_N"/>
    <property type="match status" value="1"/>
</dbReference>
<feature type="region of interest" description="Disordered" evidence="8">
    <location>
        <begin position="602"/>
        <end position="649"/>
    </location>
</feature>
<dbReference type="OrthoDB" id="7862313at2759"/>
<keyword evidence="7" id="KW-0539">Nucleus</keyword>
<evidence type="ECO:0000256" key="6">
    <source>
        <dbReference type="ARBA" id="ARBA00022927"/>
    </source>
</evidence>
<keyword evidence="5" id="KW-0677">Repeat</keyword>
<dbReference type="Proteomes" id="UP000007264">
    <property type="component" value="Unassembled WGS sequence"/>
</dbReference>
<evidence type="ECO:0000259" key="9">
    <source>
        <dbReference type="PROSITE" id="PS50166"/>
    </source>
</evidence>
<reference evidence="10 11" key="1">
    <citation type="journal article" date="2012" name="Genome Biol.">
        <title>The genome of the polar eukaryotic microalga coccomyxa subellipsoidea reveals traits of cold adaptation.</title>
        <authorList>
            <person name="Blanc G."/>
            <person name="Agarkova I."/>
            <person name="Grimwood J."/>
            <person name="Kuo A."/>
            <person name="Brueggeman A."/>
            <person name="Dunigan D."/>
            <person name="Gurnon J."/>
            <person name="Ladunga I."/>
            <person name="Lindquist E."/>
            <person name="Lucas S."/>
            <person name="Pangilinan J."/>
            <person name="Proschold T."/>
            <person name="Salamov A."/>
            <person name="Schmutz J."/>
            <person name="Weeks D."/>
            <person name="Yamada T."/>
            <person name="Claverie J.M."/>
            <person name="Grigoriev I."/>
            <person name="Van Etten J."/>
            <person name="Lomsadze A."/>
            <person name="Borodovsky M."/>
        </authorList>
    </citation>
    <scope>NUCLEOTIDE SEQUENCE [LARGE SCALE GENOMIC DNA]</scope>
    <source>
        <strain evidence="10 11">C-169</strain>
    </source>
</reference>
<sequence length="1073" mass="114160">MANGQHDLESILSACLSPENMRRAQAEAALKALCKQRDILLMLLSTVRQSESAEVRLLGSQTLRKSMKTHWRQLPKQAQDSLKVGLLEALSAEPVTSVRRALSIVVATISQTDVPAGDWPTLLPWLHQCTQSANEAHRETALVLLCSLTETIGVYMRPHFGALVQVASAGLRDSSARVRAEALDAVSTLVQWVGEEPEVRLFRELVPSLLQMAQMGLASGEEQAAIDACELFIDLIEAPAPVMGPVMPDLVRWCMQVTTTTSYDLATREMTLQVVEWLARYKPKQLAKSGTVRPVVSALCGLCAEPEPPEHDNDDQQSASKFAAQALDVLALNLPSKHVLPEALSFAQTAIQSPDPLQRAAACTVIVDVAEGCADAVRKHLPAILQIVGTGARDGEAKVRGQAMFALGELAGNCQPEMSAHAREALPCVFAAMAEDNPTLQQQACYALDSFCEHLEEEITEFLEPLLARLSEVLGRRGSVESQLSALGAISSAAAAARTGFRPYAAAVLPLLRSYMNITESDMLPCRARATEAVGIIACNVGKEAMGASIPDFVAVALQGMALDSTELREYTNGMLGHLAEALGEDFTPFLPSAVQAAIASCSQDDGVAEDNSDEEGTAETKSESIGSDDEADEDDDEEDDEDPSRRLNVRTGAAFAPGCLKAAATQALGVYARETLAHFAPYIEQTLAVLLRMASYFHDDVREQAYEALSFLVAATTKAFPASAQGVSPHTAHVVDEAMPALLQAVEKDDDKEAVSVAVTAAAEIVRGCGPTACAKHLDGLIKAVTKVARGEALCQVAESDDEEPLEDEEESEENPDENLLVAVGDALPILARALGPDSYAPIFAQYHADVLLKWTRASQPDAIRAAGVGALAEVARELGAHMVPYAGRIWPMLLRELRHDSAANRRNAAFAAGVLVQAVPAAAAPHLPNLLQALHPLFRAEEDAGTRDNAAGAVGRVIATLGAQTPLEQVVPVLLGALPLQEDLDEAEAVYGSLCGLLLHPDTSPRVAPLLPQILQVLGAVLTVEAVAEGVRRNVAHSLAQMQTNCNVSALLTALPQDQQSALAALASQAA</sequence>
<proteinExistence type="predicted"/>
<dbReference type="eggNOG" id="KOG2171">
    <property type="taxonomic scope" value="Eukaryota"/>
</dbReference>
<keyword evidence="4" id="KW-0963">Cytoplasm</keyword>
<feature type="compositionally biased region" description="Acidic residues" evidence="8">
    <location>
        <begin position="627"/>
        <end position="643"/>
    </location>
</feature>
<feature type="compositionally biased region" description="Acidic residues" evidence="8">
    <location>
        <begin position="607"/>
        <end position="618"/>
    </location>
</feature>
<keyword evidence="3" id="KW-0813">Transport</keyword>
<evidence type="ECO:0000256" key="8">
    <source>
        <dbReference type="SAM" id="MobiDB-lite"/>
    </source>
</evidence>
<dbReference type="InterPro" id="IPR001494">
    <property type="entry name" value="Importin-beta_N"/>
</dbReference>
<organism evidence="10 11">
    <name type="scientific">Coccomyxa subellipsoidea (strain C-169)</name>
    <name type="common">Green microalga</name>
    <dbReference type="NCBI Taxonomy" id="574566"/>
    <lineage>
        <taxon>Eukaryota</taxon>
        <taxon>Viridiplantae</taxon>
        <taxon>Chlorophyta</taxon>
        <taxon>core chlorophytes</taxon>
        <taxon>Trebouxiophyceae</taxon>
        <taxon>Trebouxiophyceae incertae sedis</taxon>
        <taxon>Coccomyxaceae</taxon>
        <taxon>Coccomyxa</taxon>
        <taxon>Coccomyxa subellipsoidea</taxon>
    </lineage>
</organism>
<evidence type="ECO:0000256" key="5">
    <source>
        <dbReference type="ARBA" id="ARBA00022737"/>
    </source>
</evidence>